<dbReference type="EMBL" id="VSRR010063089">
    <property type="protein sequence ID" value="MPC83660.1"/>
    <property type="molecule type" value="Genomic_DNA"/>
</dbReference>
<proteinExistence type="predicted"/>
<organism evidence="1 2">
    <name type="scientific">Portunus trituberculatus</name>
    <name type="common">Swimming crab</name>
    <name type="synonym">Neptunus trituberculatus</name>
    <dbReference type="NCBI Taxonomy" id="210409"/>
    <lineage>
        <taxon>Eukaryota</taxon>
        <taxon>Metazoa</taxon>
        <taxon>Ecdysozoa</taxon>
        <taxon>Arthropoda</taxon>
        <taxon>Crustacea</taxon>
        <taxon>Multicrustacea</taxon>
        <taxon>Malacostraca</taxon>
        <taxon>Eumalacostraca</taxon>
        <taxon>Eucarida</taxon>
        <taxon>Decapoda</taxon>
        <taxon>Pleocyemata</taxon>
        <taxon>Brachyura</taxon>
        <taxon>Eubrachyura</taxon>
        <taxon>Portunoidea</taxon>
        <taxon>Portunidae</taxon>
        <taxon>Portuninae</taxon>
        <taxon>Portunus</taxon>
    </lineage>
</organism>
<name>A0A5B7IGU5_PORTR</name>
<gene>
    <name evidence="1" type="ORF">E2C01_078375</name>
</gene>
<comment type="caution">
    <text evidence="1">The sequence shown here is derived from an EMBL/GenBank/DDBJ whole genome shotgun (WGS) entry which is preliminary data.</text>
</comment>
<reference evidence="1 2" key="1">
    <citation type="submission" date="2019-05" db="EMBL/GenBank/DDBJ databases">
        <title>Another draft genome of Portunus trituberculatus and its Hox gene families provides insights of decapod evolution.</title>
        <authorList>
            <person name="Jeong J.-H."/>
            <person name="Song I."/>
            <person name="Kim S."/>
            <person name="Choi T."/>
            <person name="Kim D."/>
            <person name="Ryu S."/>
            <person name="Kim W."/>
        </authorList>
    </citation>
    <scope>NUCLEOTIDE SEQUENCE [LARGE SCALE GENOMIC DNA]</scope>
    <source>
        <tissue evidence="1">Muscle</tissue>
    </source>
</reference>
<protein>
    <submittedName>
        <fullName evidence="1">Uncharacterized protein</fullName>
    </submittedName>
</protein>
<dbReference type="AlphaFoldDB" id="A0A5B7IGU5"/>
<evidence type="ECO:0000313" key="1">
    <source>
        <dbReference type="EMBL" id="MPC83660.1"/>
    </source>
</evidence>
<keyword evidence="2" id="KW-1185">Reference proteome</keyword>
<sequence length="144" mass="15936">MFSTCYIKIKTVRCRHPFFDHPTSHLLTDLHTHTLHHQQQLQQKNTTTTTTTTIRVNNNPPCSGLTHPAASICASWSTHPAPSHLCPHTCQTQCRPTAGSTKKHKVIKGVLSSILHRCLHRWASLCCVRWSEGGGGCPAGDNKP</sequence>
<dbReference type="Proteomes" id="UP000324222">
    <property type="component" value="Unassembled WGS sequence"/>
</dbReference>
<accession>A0A5B7IGU5</accession>
<evidence type="ECO:0000313" key="2">
    <source>
        <dbReference type="Proteomes" id="UP000324222"/>
    </source>
</evidence>